<dbReference type="PROSITE" id="PS50835">
    <property type="entry name" value="IG_LIKE"/>
    <property type="match status" value="3"/>
</dbReference>
<reference evidence="5" key="3">
    <citation type="submission" date="2025-09" db="UniProtKB">
        <authorList>
            <consortium name="Ensembl"/>
        </authorList>
    </citation>
    <scope>IDENTIFICATION</scope>
</reference>
<evidence type="ECO:0000259" key="4">
    <source>
        <dbReference type="PROSITE" id="PS50835"/>
    </source>
</evidence>
<dbReference type="InterPro" id="IPR007110">
    <property type="entry name" value="Ig-like_dom"/>
</dbReference>
<dbReference type="InterPro" id="IPR003006">
    <property type="entry name" value="Ig/MHC_CS"/>
</dbReference>
<evidence type="ECO:0000256" key="1">
    <source>
        <dbReference type="ARBA" id="ARBA00023319"/>
    </source>
</evidence>
<dbReference type="GeneTree" id="ENSGT00940000161491"/>
<dbReference type="Ensembl" id="ENSCHIT00000021414.1">
    <property type="protein sequence ID" value="ENSCHIP00000013622.1"/>
    <property type="gene ID" value="ENSCHIG00000014983.1"/>
</dbReference>
<dbReference type="Bgee" id="ENSCHIG00000014983">
    <property type="expression patterns" value="Expressed in spleen and 14 other cell types or tissues"/>
</dbReference>
<dbReference type="FunFam" id="2.60.40.10:FF:001836">
    <property type="entry name" value="Immunoglobulin heavy constant mu"/>
    <property type="match status" value="1"/>
</dbReference>
<feature type="region of interest" description="Disordered" evidence="2">
    <location>
        <begin position="31"/>
        <end position="61"/>
    </location>
</feature>
<name>A0A452ENJ5_CAPHI</name>
<reference evidence="5" key="2">
    <citation type="submission" date="2025-08" db="UniProtKB">
        <authorList>
            <consortium name="Ensembl"/>
        </authorList>
    </citation>
    <scope>IDENTIFICATION</scope>
</reference>
<organism evidence="5 6">
    <name type="scientific">Capra hircus</name>
    <name type="common">Goat</name>
    <dbReference type="NCBI Taxonomy" id="9925"/>
    <lineage>
        <taxon>Eukaryota</taxon>
        <taxon>Metazoa</taxon>
        <taxon>Chordata</taxon>
        <taxon>Craniata</taxon>
        <taxon>Vertebrata</taxon>
        <taxon>Euteleostomi</taxon>
        <taxon>Mammalia</taxon>
        <taxon>Eutheria</taxon>
        <taxon>Laurasiatheria</taxon>
        <taxon>Artiodactyla</taxon>
        <taxon>Ruminantia</taxon>
        <taxon>Pecora</taxon>
        <taxon>Bovidae</taxon>
        <taxon>Caprinae</taxon>
        <taxon>Capra</taxon>
    </lineage>
</organism>
<dbReference type="InterPro" id="IPR036179">
    <property type="entry name" value="Ig-like_dom_sf"/>
</dbReference>
<evidence type="ECO:0000313" key="5">
    <source>
        <dbReference type="Ensembl" id="ENSCHIP00000013622.1"/>
    </source>
</evidence>
<feature type="domain" description="Ig-like" evidence="4">
    <location>
        <begin position="303"/>
        <end position="386"/>
    </location>
</feature>
<dbReference type="STRING" id="9925.ENSCHIP00000013622"/>
<feature type="transmembrane region" description="Helical" evidence="3">
    <location>
        <begin position="535"/>
        <end position="556"/>
    </location>
</feature>
<dbReference type="AlphaFoldDB" id="A0A452ENJ5"/>
<evidence type="ECO:0000256" key="3">
    <source>
        <dbReference type="SAM" id="Phobius"/>
    </source>
</evidence>
<keyword evidence="3" id="KW-0812">Transmembrane</keyword>
<proteinExistence type="predicted"/>
<dbReference type="SUPFAM" id="SSF48726">
    <property type="entry name" value="Immunoglobulin"/>
    <property type="match status" value="3"/>
</dbReference>
<feature type="compositionally biased region" description="Polar residues" evidence="2">
    <location>
        <begin position="260"/>
        <end position="283"/>
    </location>
</feature>
<dbReference type="EMBL" id="LWLT01000019">
    <property type="status" value="NOT_ANNOTATED_CDS"/>
    <property type="molecule type" value="Genomic_DNA"/>
</dbReference>
<dbReference type="PROSITE" id="PS00290">
    <property type="entry name" value="IG_MHC"/>
    <property type="match status" value="1"/>
</dbReference>
<keyword evidence="3" id="KW-1133">Transmembrane helix</keyword>
<sequence>MGLKSLPQIWHCSLTASFSLTSPLSSFHSSNDNLPGLGRGTPRGAEFSEGTVSTPSQGEPHRQDRYSLLSAFYTEVPPVCKYPLRSQGRNKAPAHLNSGSSSGLKRSPGVVTLICSKMNPLWTLLFVLSAPRESESHPKVFPLVSCVSSPSDENTVALGCLARDFVPNSVSFSWKFNNSTVSSEKFWTFPEVLRDGLWSASSQVALHSSSAFQGTDGYLVCEVQHPKGGKPVKTTRVVPRVSASILTPTTLAPSLKSRSEGSSKAVTTQSSPVPATSHSQTEARTLACPKDPCRECQNHTQAPSVRLLPPPPQGLWLSDKAEFTCLAMGEALQDARFSWEVNGQPHAGAVEERPTWHMNGSWSQSSRLALPRSLWASGSNITCTLSGPGLWSPVTLTAQREHAASVPGNLTLRTLTTSGPFSPAWLLCEVSGFSPVDILLTWLEDQQEVEPSQFATAHTTAQAGHASFHTWSVLHVSSPLDHVGSTYTCVVSHEASRTLLNGSCSLDTGGLATWPPWSQDESSDDSADVEDASPLWLTFLALFLVTVVYGGFVTFIKAGGPGRRGPTSWARAPRVGQGF</sequence>
<feature type="domain" description="Ig-like" evidence="4">
    <location>
        <begin position="393"/>
        <end position="500"/>
    </location>
</feature>
<feature type="domain" description="Ig-like" evidence="4">
    <location>
        <begin position="138"/>
        <end position="238"/>
    </location>
</feature>
<reference evidence="5 6" key="1">
    <citation type="submission" date="2016-04" db="EMBL/GenBank/DDBJ databases">
        <title>Polished mammalian reference genomes with single-molecule sequencing and chromosome conformation capture applied to the Capra hircus genome.</title>
        <authorList>
            <person name="Bickhart D.M."/>
            <person name="Koren S."/>
            <person name="Rosen B."/>
            <person name="Hastie A."/>
            <person name="Liachko I."/>
            <person name="Sullivan S.T."/>
            <person name="Burton J."/>
            <person name="Sayre B.L."/>
            <person name="Huson H.J."/>
            <person name="Lee J."/>
            <person name="Lam E."/>
            <person name="Kelley C.M."/>
            <person name="Hutchison J.L."/>
            <person name="Zhou Y."/>
            <person name="Sun J."/>
            <person name="Crisa A."/>
            <person name="Schwartz J.C."/>
            <person name="Hammond J.A."/>
            <person name="Schroeder S.G."/>
            <person name="Liu G.E."/>
            <person name="Dunham M."/>
            <person name="Shendure J."/>
            <person name="Sonstegard T.S."/>
            <person name="Phillippy A.M."/>
            <person name="Van Tassell C.P."/>
            <person name="Smith T.P."/>
        </authorList>
    </citation>
    <scope>NUCLEOTIDE SEQUENCE [LARGE SCALE GENOMIC DNA]</scope>
</reference>
<dbReference type="Gene3D" id="2.60.40.10">
    <property type="entry name" value="Immunoglobulins"/>
    <property type="match status" value="3"/>
</dbReference>
<keyword evidence="1" id="KW-0393">Immunoglobulin domain</keyword>
<evidence type="ECO:0000256" key="2">
    <source>
        <dbReference type="SAM" id="MobiDB-lite"/>
    </source>
</evidence>
<evidence type="ECO:0000313" key="6">
    <source>
        <dbReference type="Proteomes" id="UP000291000"/>
    </source>
</evidence>
<dbReference type="InterPro" id="IPR013783">
    <property type="entry name" value="Ig-like_fold"/>
</dbReference>
<dbReference type="Proteomes" id="UP000291000">
    <property type="component" value="Chromosome 21"/>
</dbReference>
<feature type="region of interest" description="Disordered" evidence="2">
    <location>
        <begin position="252"/>
        <end position="284"/>
    </location>
</feature>
<dbReference type="SMART" id="SM00407">
    <property type="entry name" value="IGc1"/>
    <property type="match status" value="3"/>
</dbReference>
<keyword evidence="6" id="KW-1185">Reference proteome</keyword>
<protein>
    <recommendedName>
        <fullName evidence="4">Ig-like domain-containing protein</fullName>
    </recommendedName>
</protein>
<accession>A0A452ENJ5</accession>
<dbReference type="PANTHER" id="PTHR23411">
    <property type="entry name" value="TAPASIN"/>
    <property type="match status" value="1"/>
</dbReference>
<dbReference type="InterPro" id="IPR050380">
    <property type="entry name" value="Immune_Resp_Modulators"/>
</dbReference>
<dbReference type="InterPro" id="IPR003597">
    <property type="entry name" value="Ig_C1-set"/>
</dbReference>
<keyword evidence="3" id="KW-0472">Membrane</keyword>
<dbReference type="Pfam" id="PF07654">
    <property type="entry name" value="C1-set"/>
    <property type="match status" value="3"/>
</dbReference>